<evidence type="ECO:0000313" key="2">
    <source>
        <dbReference type="EMBL" id="EEF23391.1"/>
    </source>
</evidence>
<organism evidence="2 3">
    <name type="scientific">Ricinus communis</name>
    <name type="common">Castor bean</name>
    <dbReference type="NCBI Taxonomy" id="3988"/>
    <lineage>
        <taxon>Eukaryota</taxon>
        <taxon>Viridiplantae</taxon>
        <taxon>Streptophyta</taxon>
        <taxon>Embryophyta</taxon>
        <taxon>Tracheophyta</taxon>
        <taxon>Spermatophyta</taxon>
        <taxon>Magnoliopsida</taxon>
        <taxon>eudicotyledons</taxon>
        <taxon>Gunneridae</taxon>
        <taxon>Pentapetalae</taxon>
        <taxon>rosids</taxon>
        <taxon>fabids</taxon>
        <taxon>Malpighiales</taxon>
        <taxon>Euphorbiaceae</taxon>
        <taxon>Acalyphoideae</taxon>
        <taxon>Acalypheae</taxon>
        <taxon>Ricinus</taxon>
    </lineage>
</organism>
<dbReference type="InParanoid" id="B9TL74"/>
<feature type="non-terminal residue" evidence="2">
    <location>
        <position position="147"/>
    </location>
</feature>
<feature type="region of interest" description="Disordered" evidence="1">
    <location>
        <begin position="120"/>
        <end position="147"/>
    </location>
</feature>
<protein>
    <submittedName>
        <fullName evidence="2">Uncharacterized protein</fullName>
    </submittedName>
</protein>
<gene>
    <name evidence="2" type="ORF">RCOM_2074900</name>
</gene>
<sequence>MAQAGDLDIPSLVIPGDDERNRNSPGSSHRQRVHRILALLGPDIDRAELGLLRLQPLFEPLNQRLRLAHRQRVGEIGTDRHEDAVGRGVDGADMVDMGDARLRLEQRADPRHHVEIGALADQQSLGFARQQRRHRGQDHADRDRGPA</sequence>
<name>B9TL74_RICCO</name>
<evidence type="ECO:0000256" key="1">
    <source>
        <dbReference type="SAM" id="MobiDB-lite"/>
    </source>
</evidence>
<dbReference type="AlphaFoldDB" id="B9TL74"/>
<proteinExistence type="predicted"/>
<accession>B9TL74</accession>
<dbReference type="EMBL" id="EQ986305">
    <property type="protein sequence ID" value="EEF23391.1"/>
    <property type="molecule type" value="Genomic_DNA"/>
</dbReference>
<feature type="compositionally biased region" description="Basic and acidic residues" evidence="1">
    <location>
        <begin position="137"/>
        <end position="147"/>
    </location>
</feature>
<dbReference type="Proteomes" id="UP000008311">
    <property type="component" value="Unassembled WGS sequence"/>
</dbReference>
<feature type="region of interest" description="Disordered" evidence="1">
    <location>
        <begin position="1"/>
        <end position="30"/>
    </location>
</feature>
<evidence type="ECO:0000313" key="3">
    <source>
        <dbReference type="Proteomes" id="UP000008311"/>
    </source>
</evidence>
<keyword evidence="3" id="KW-1185">Reference proteome</keyword>
<reference evidence="3" key="1">
    <citation type="journal article" date="2010" name="Nat. Biotechnol.">
        <title>Draft genome sequence of the oilseed species Ricinus communis.</title>
        <authorList>
            <person name="Chan A.P."/>
            <person name="Crabtree J."/>
            <person name="Zhao Q."/>
            <person name="Lorenzi H."/>
            <person name="Orvis J."/>
            <person name="Puiu D."/>
            <person name="Melake-Berhan A."/>
            <person name="Jones K.M."/>
            <person name="Redman J."/>
            <person name="Chen G."/>
            <person name="Cahoon E.B."/>
            <person name="Gedil M."/>
            <person name="Stanke M."/>
            <person name="Haas B.J."/>
            <person name="Wortman J.R."/>
            <person name="Fraser-Liggett C.M."/>
            <person name="Ravel J."/>
            <person name="Rabinowicz P.D."/>
        </authorList>
    </citation>
    <scope>NUCLEOTIDE SEQUENCE [LARGE SCALE GENOMIC DNA]</scope>
    <source>
        <strain evidence="3">cv. Hale</strain>
    </source>
</reference>